<dbReference type="Gene3D" id="3.10.580.10">
    <property type="entry name" value="CBS-domain"/>
    <property type="match status" value="1"/>
</dbReference>
<dbReference type="GO" id="GO:0031588">
    <property type="term" value="C:nucleotide-activated protein kinase complex"/>
    <property type="evidence" value="ECO:0007669"/>
    <property type="project" value="TreeGrafter"/>
</dbReference>
<organism evidence="8">
    <name type="scientific">Timema californicum</name>
    <name type="common">California timema</name>
    <name type="synonym">Walking stick</name>
    <dbReference type="NCBI Taxonomy" id="61474"/>
    <lineage>
        <taxon>Eukaryota</taxon>
        <taxon>Metazoa</taxon>
        <taxon>Ecdysozoa</taxon>
        <taxon>Arthropoda</taxon>
        <taxon>Hexapoda</taxon>
        <taxon>Insecta</taxon>
        <taxon>Pterygota</taxon>
        <taxon>Neoptera</taxon>
        <taxon>Polyneoptera</taxon>
        <taxon>Phasmatodea</taxon>
        <taxon>Timematodea</taxon>
        <taxon>Timematoidea</taxon>
        <taxon>Timematidae</taxon>
        <taxon>Timema</taxon>
    </lineage>
</organism>
<protein>
    <submittedName>
        <fullName evidence="8">(California timema) hypothetical protein</fullName>
    </submittedName>
</protein>
<keyword evidence="3 5" id="KW-0129">CBS domain</keyword>
<evidence type="ECO:0000259" key="7">
    <source>
        <dbReference type="PROSITE" id="PS51371"/>
    </source>
</evidence>
<evidence type="ECO:0000256" key="4">
    <source>
        <dbReference type="ARBA" id="ARBA00025878"/>
    </source>
</evidence>
<sequence length="299" mass="32906">MTSLVLTSDSQHLDVLKKQVKPLVSISPDASLYDAIRTLIHNRIHSSTAEDGEIEVRISINDLPKPSYMNKTLREVQIGTYDDIETAFEETSIILALKKFVERRVSALPIVDTEGRLVDIYAKFDVINLAAEKTYNNLDVTLKKANEHRNEWFEGVQKCKLDETLQTVMDRIVRAEVHRLVVVDEEDKVIGIISLSDLLLYLVLRPCGEDCSPEGGGSSLRQQDSANLHHQSSDTTTTSTIPEEDASEGEGESTTTVTSTSPPPSPTRSDSLDSSSGHPISLVPDTSSGWREVTVSGGE</sequence>
<dbReference type="InterPro" id="IPR050511">
    <property type="entry name" value="AMPK_gamma/SDS23_families"/>
</dbReference>
<evidence type="ECO:0000256" key="1">
    <source>
        <dbReference type="ARBA" id="ARBA00006750"/>
    </source>
</evidence>
<dbReference type="GO" id="GO:0005737">
    <property type="term" value="C:cytoplasm"/>
    <property type="evidence" value="ECO:0007669"/>
    <property type="project" value="TreeGrafter"/>
</dbReference>
<gene>
    <name evidence="8" type="ORF">TCMB3V08_LOCUS9568</name>
</gene>
<feature type="compositionally biased region" description="Low complexity" evidence="6">
    <location>
        <begin position="267"/>
        <end position="281"/>
    </location>
</feature>
<evidence type="ECO:0000313" key="8">
    <source>
        <dbReference type="EMBL" id="CAD7577012.1"/>
    </source>
</evidence>
<accession>A0A7R9JDK8</accession>
<comment type="subunit">
    <text evidence="4">AMPK is a heterotrimer of an alpha catalytic subunit (PRKAA1 or PRKAA2), a beta (PRKAB1 or PRKAB2) and a gamma non-catalytic subunits (PRKAG1, PRKAG2 or PRKAG3). Interacts with FNIP1 and FNIP2.</text>
</comment>
<dbReference type="InterPro" id="IPR046342">
    <property type="entry name" value="CBS_dom_sf"/>
</dbReference>
<reference evidence="8" key="1">
    <citation type="submission" date="2020-11" db="EMBL/GenBank/DDBJ databases">
        <authorList>
            <person name="Tran Van P."/>
        </authorList>
    </citation>
    <scope>NUCLEOTIDE SEQUENCE</scope>
</reference>
<dbReference type="FunFam" id="3.10.580.10:FF:000003">
    <property type="entry name" value="Protein kinase AMP-activated non-catalytic subunit gamma 1"/>
    <property type="match status" value="1"/>
</dbReference>
<evidence type="ECO:0000256" key="5">
    <source>
        <dbReference type="PROSITE-ProRule" id="PRU00703"/>
    </source>
</evidence>
<dbReference type="CDD" id="cd02205">
    <property type="entry name" value="CBS_pair_SF"/>
    <property type="match status" value="1"/>
</dbReference>
<feature type="compositionally biased region" description="Polar residues" evidence="6">
    <location>
        <begin position="219"/>
        <end position="230"/>
    </location>
</feature>
<dbReference type="Pfam" id="PF00571">
    <property type="entry name" value="CBS"/>
    <property type="match status" value="2"/>
</dbReference>
<dbReference type="SMART" id="SM00116">
    <property type="entry name" value="CBS"/>
    <property type="match status" value="2"/>
</dbReference>
<comment type="similarity">
    <text evidence="1">Belongs to the 5'-AMP-activated protein kinase gamma subunit family.</text>
</comment>
<evidence type="ECO:0000256" key="6">
    <source>
        <dbReference type="SAM" id="MobiDB-lite"/>
    </source>
</evidence>
<dbReference type="SUPFAM" id="SSF54631">
    <property type="entry name" value="CBS-domain pair"/>
    <property type="match status" value="1"/>
</dbReference>
<dbReference type="EMBL" id="OE184966">
    <property type="protein sequence ID" value="CAD7577012.1"/>
    <property type="molecule type" value="Genomic_DNA"/>
</dbReference>
<dbReference type="GO" id="GO:0019887">
    <property type="term" value="F:protein kinase regulator activity"/>
    <property type="evidence" value="ECO:0007669"/>
    <property type="project" value="TreeGrafter"/>
</dbReference>
<dbReference type="GO" id="GO:0005634">
    <property type="term" value="C:nucleus"/>
    <property type="evidence" value="ECO:0007669"/>
    <property type="project" value="TreeGrafter"/>
</dbReference>
<dbReference type="GO" id="GO:0019901">
    <property type="term" value="F:protein kinase binding"/>
    <property type="evidence" value="ECO:0007669"/>
    <property type="project" value="TreeGrafter"/>
</dbReference>
<keyword evidence="2" id="KW-0677">Repeat</keyword>
<feature type="domain" description="CBS" evidence="7">
    <location>
        <begin position="149"/>
        <end position="211"/>
    </location>
</feature>
<dbReference type="InterPro" id="IPR000644">
    <property type="entry name" value="CBS_dom"/>
</dbReference>
<dbReference type="PANTHER" id="PTHR13780">
    <property type="entry name" value="AMP-ACTIVATED PROTEIN KINASE, GAMMA REGULATORY SUBUNIT"/>
    <property type="match status" value="1"/>
</dbReference>
<evidence type="ECO:0000256" key="3">
    <source>
        <dbReference type="ARBA" id="ARBA00023122"/>
    </source>
</evidence>
<name>A0A7R9JDK8_TIMCA</name>
<dbReference type="GO" id="GO:0016208">
    <property type="term" value="F:AMP binding"/>
    <property type="evidence" value="ECO:0007669"/>
    <property type="project" value="TreeGrafter"/>
</dbReference>
<dbReference type="PANTHER" id="PTHR13780:SF35">
    <property type="entry name" value="LD22662P"/>
    <property type="match status" value="1"/>
</dbReference>
<feature type="compositionally biased region" description="Acidic residues" evidence="6">
    <location>
        <begin position="242"/>
        <end position="251"/>
    </location>
</feature>
<feature type="region of interest" description="Disordered" evidence="6">
    <location>
        <begin position="212"/>
        <end position="299"/>
    </location>
</feature>
<feature type="domain" description="CBS" evidence="7">
    <location>
        <begin position="78"/>
        <end position="140"/>
    </location>
</feature>
<dbReference type="CDD" id="cd04641">
    <property type="entry name" value="CBS_euAMPK_gamma-like_repeat2"/>
    <property type="match status" value="1"/>
</dbReference>
<dbReference type="AlphaFoldDB" id="A0A7R9JDK8"/>
<proteinExistence type="inferred from homology"/>
<dbReference type="PROSITE" id="PS51371">
    <property type="entry name" value="CBS"/>
    <property type="match status" value="2"/>
</dbReference>
<evidence type="ECO:0000256" key="2">
    <source>
        <dbReference type="ARBA" id="ARBA00022737"/>
    </source>
</evidence>